<reference evidence="1 2" key="1">
    <citation type="submission" date="2018-11" db="EMBL/GenBank/DDBJ databases">
        <authorList>
            <person name="Mardanov A.V."/>
            <person name="Ravin N.V."/>
            <person name="Dedysh S.N."/>
        </authorList>
    </citation>
    <scope>NUCLEOTIDE SEQUENCE [LARGE SCALE GENOMIC DNA]</scope>
    <source>
        <strain evidence="1 2">AF10</strain>
    </source>
</reference>
<dbReference type="EMBL" id="RDSM01000001">
    <property type="protein sequence ID" value="RXH57688.1"/>
    <property type="molecule type" value="Genomic_DNA"/>
</dbReference>
<dbReference type="Proteomes" id="UP000289437">
    <property type="component" value="Unassembled WGS sequence"/>
</dbReference>
<dbReference type="GO" id="GO:0006355">
    <property type="term" value="P:regulation of DNA-templated transcription"/>
    <property type="evidence" value="ECO:0007669"/>
    <property type="project" value="InterPro"/>
</dbReference>
<gene>
    <name evidence="1" type="ORF">GRAN_0998</name>
</gene>
<dbReference type="Gene3D" id="1.10.1220.10">
    <property type="entry name" value="Met repressor-like"/>
    <property type="match status" value="1"/>
</dbReference>
<name>A0A4Q0T6G0_9BACT</name>
<dbReference type="InterPro" id="IPR013321">
    <property type="entry name" value="Arc_rbn_hlx_hlx"/>
</dbReference>
<reference evidence="2" key="2">
    <citation type="submission" date="2019-02" db="EMBL/GenBank/DDBJ databases">
        <title>Granulicella sibirica sp. nov., a psychrotolerant acidobacterium isolated from an organic soil layer in forested tundra, West Siberia.</title>
        <authorList>
            <person name="Oshkin I.Y."/>
            <person name="Kulichevskaya I.S."/>
            <person name="Rijpstra W.I.C."/>
            <person name="Sinninghe Damste J.S."/>
            <person name="Rakitin A.L."/>
            <person name="Ravin N.V."/>
            <person name="Dedysh S.N."/>
        </authorList>
    </citation>
    <scope>NUCLEOTIDE SEQUENCE [LARGE SCALE GENOMIC DNA]</scope>
    <source>
        <strain evidence="2">AF10</strain>
    </source>
</reference>
<accession>A0A4Q0T6G0</accession>
<keyword evidence="2" id="KW-1185">Reference proteome</keyword>
<organism evidence="1 2">
    <name type="scientific">Granulicella sibirica</name>
    <dbReference type="NCBI Taxonomy" id="2479048"/>
    <lineage>
        <taxon>Bacteria</taxon>
        <taxon>Pseudomonadati</taxon>
        <taxon>Acidobacteriota</taxon>
        <taxon>Terriglobia</taxon>
        <taxon>Terriglobales</taxon>
        <taxon>Acidobacteriaceae</taxon>
        <taxon>Granulicella</taxon>
    </lineage>
</organism>
<evidence type="ECO:0008006" key="3">
    <source>
        <dbReference type="Google" id="ProtNLM"/>
    </source>
</evidence>
<dbReference type="SUPFAM" id="SSF47598">
    <property type="entry name" value="Ribbon-helix-helix"/>
    <property type="match status" value="1"/>
</dbReference>
<evidence type="ECO:0000313" key="2">
    <source>
        <dbReference type="Proteomes" id="UP000289437"/>
    </source>
</evidence>
<evidence type="ECO:0000313" key="1">
    <source>
        <dbReference type="EMBL" id="RXH57688.1"/>
    </source>
</evidence>
<comment type="caution">
    <text evidence="1">The sequence shown here is derived from an EMBL/GenBank/DDBJ whole genome shotgun (WGS) entry which is preliminary data.</text>
</comment>
<dbReference type="InterPro" id="IPR010985">
    <property type="entry name" value="Ribbon_hlx_hlx"/>
</dbReference>
<proteinExistence type="predicted"/>
<sequence length="47" mass="5339">MDIPDALHQQLKVLAARERTTLRALIVQAVQKMLMRDVQPEPGDRSV</sequence>
<dbReference type="AlphaFoldDB" id="A0A4Q0T6G0"/>
<protein>
    <recommendedName>
        <fullName evidence="3">CopG-like ribbon-helix-helix domain-containing protein</fullName>
    </recommendedName>
</protein>